<feature type="transmembrane region" description="Helical" evidence="1">
    <location>
        <begin position="14"/>
        <end position="33"/>
    </location>
</feature>
<keyword evidence="1" id="KW-0472">Membrane</keyword>
<dbReference type="GeneID" id="42364663"/>
<dbReference type="RefSeq" id="WP_153549922.1">
    <property type="nucleotide sequence ID" value="NZ_CP040089.1"/>
</dbReference>
<accession>A0A5Q0UFA4</accession>
<keyword evidence="1" id="KW-0812">Transmembrane</keyword>
<evidence type="ECO:0000313" key="2">
    <source>
        <dbReference type="EMBL" id="QGA80184.1"/>
    </source>
</evidence>
<reference evidence="3" key="1">
    <citation type="submission" date="2019-05" db="EMBL/GenBank/DDBJ databases">
        <title>Candidatus Nanohalobium constans, a novel model system to study the DPANN nano-sized archaea: genomic and physiological characterization of a nanoarchaeon co-cultured with its chitinotrophic host.</title>
        <authorList>
            <person name="La Cono V."/>
            <person name="Arcadi E."/>
            <person name="Crisafi F."/>
            <person name="Denaro R."/>
            <person name="La Spada G."/>
            <person name="Messina E."/>
            <person name="Smedile F."/>
            <person name="Toshchakov S.V."/>
            <person name="Shevchenko M.A."/>
            <person name="Golyshin P.N."/>
            <person name="Golyshina O.V."/>
            <person name="Ferrer M."/>
            <person name="Rohde M."/>
            <person name="Mushegian A."/>
            <person name="Sorokin D.Y."/>
            <person name="Giuliano L."/>
            <person name="Yakimov M.M."/>
        </authorList>
    </citation>
    <scope>NUCLEOTIDE SEQUENCE [LARGE SCALE GENOMIC DNA]</scope>
    <source>
        <strain evidence="3">LC1Nh</strain>
    </source>
</reference>
<dbReference type="AlphaFoldDB" id="A0A5Q0UFA4"/>
<feature type="transmembrane region" description="Helical" evidence="1">
    <location>
        <begin position="39"/>
        <end position="59"/>
    </location>
</feature>
<keyword evidence="3" id="KW-1185">Reference proteome</keyword>
<proteinExistence type="predicted"/>
<protein>
    <submittedName>
        <fullName evidence="2">Uncharacterized protein</fullName>
    </submittedName>
</protein>
<dbReference type="KEGG" id="ncon:LC1Nh_0281"/>
<sequence>MELNEEHRKILKEAVLSILAVMASAVTVFYLTSDTQTGRIIRFSVPLVVGVVLGGRIYFRELNKLEEKLE</sequence>
<evidence type="ECO:0000313" key="3">
    <source>
        <dbReference type="Proteomes" id="UP000377803"/>
    </source>
</evidence>
<keyword evidence="1" id="KW-1133">Transmembrane helix</keyword>
<dbReference type="Proteomes" id="UP000377803">
    <property type="component" value="Chromosome"/>
</dbReference>
<name>A0A5Q0UFA4_9ARCH</name>
<dbReference type="EMBL" id="CP040089">
    <property type="protein sequence ID" value="QGA80184.1"/>
    <property type="molecule type" value="Genomic_DNA"/>
</dbReference>
<gene>
    <name evidence="2" type="ORF">LC1Nh_0281</name>
</gene>
<evidence type="ECO:0000256" key="1">
    <source>
        <dbReference type="SAM" id="Phobius"/>
    </source>
</evidence>
<organism evidence="2 3">
    <name type="scientific">Candidatus Nanohalobium constans</name>
    <dbReference type="NCBI Taxonomy" id="2565781"/>
    <lineage>
        <taxon>Archaea</taxon>
        <taxon>Candidatus Nanohalarchaeota</taxon>
        <taxon>Candidatus Nanohalobia</taxon>
        <taxon>Candidatus Nanohalobiales</taxon>
        <taxon>Candidatus Nanohalobiaceae</taxon>
        <taxon>Candidatus Nanohalobium</taxon>
    </lineage>
</organism>